<name>X0Z2U8_9ZZZZ</name>
<dbReference type="FunFam" id="3.30.565.10:FF:000006">
    <property type="entry name" value="Sensor histidine kinase WalK"/>
    <property type="match status" value="1"/>
</dbReference>
<protein>
    <recommendedName>
        <fullName evidence="2">histidine kinase</fullName>
        <ecNumber evidence="2">2.7.13.3</ecNumber>
    </recommendedName>
</protein>
<dbReference type="InterPro" id="IPR004358">
    <property type="entry name" value="Sig_transdc_His_kin-like_C"/>
</dbReference>
<evidence type="ECO:0000256" key="2">
    <source>
        <dbReference type="ARBA" id="ARBA00012438"/>
    </source>
</evidence>
<dbReference type="PROSITE" id="PS50109">
    <property type="entry name" value="HIS_KIN"/>
    <property type="match status" value="1"/>
</dbReference>
<evidence type="ECO:0000313" key="8">
    <source>
        <dbReference type="EMBL" id="GAG52827.1"/>
    </source>
</evidence>
<dbReference type="GO" id="GO:0004673">
    <property type="term" value="F:protein histidine kinase activity"/>
    <property type="evidence" value="ECO:0007669"/>
    <property type="project" value="UniProtKB-EC"/>
</dbReference>
<proteinExistence type="predicted"/>
<keyword evidence="5" id="KW-0418">Kinase</keyword>
<evidence type="ECO:0000256" key="6">
    <source>
        <dbReference type="ARBA" id="ARBA00023012"/>
    </source>
</evidence>
<dbReference type="PANTHER" id="PTHR43711:SF1">
    <property type="entry name" value="HISTIDINE KINASE 1"/>
    <property type="match status" value="1"/>
</dbReference>
<dbReference type="CDD" id="cd00075">
    <property type="entry name" value="HATPase"/>
    <property type="match status" value="1"/>
</dbReference>
<organism evidence="8">
    <name type="scientific">marine sediment metagenome</name>
    <dbReference type="NCBI Taxonomy" id="412755"/>
    <lineage>
        <taxon>unclassified sequences</taxon>
        <taxon>metagenomes</taxon>
        <taxon>ecological metagenomes</taxon>
    </lineage>
</organism>
<evidence type="ECO:0000256" key="5">
    <source>
        <dbReference type="ARBA" id="ARBA00022777"/>
    </source>
</evidence>
<dbReference type="InterPro" id="IPR036890">
    <property type="entry name" value="HATPase_C_sf"/>
</dbReference>
<dbReference type="PRINTS" id="PR00344">
    <property type="entry name" value="BCTRLSENSOR"/>
</dbReference>
<reference evidence="8" key="1">
    <citation type="journal article" date="2014" name="Front. Microbiol.">
        <title>High frequency of phylogenetically diverse reductive dehalogenase-homologous genes in deep subseafloor sedimentary metagenomes.</title>
        <authorList>
            <person name="Kawai M."/>
            <person name="Futagami T."/>
            <person name="Toyoda A."/>
            <person name="Takaki Y."/>
            <person name="Nishi S."/>
            <person name="Hori S."/>
            <person name="Arai W."/>
            <person name="Tsubouchi T."/>
            <person name="Morono Y."/>
            <person name="Uchiyama I."/>
            <person name="Ito T."/>
            <person name="Fujiyama A."/>
            <person name="Inagaki F."/>
            <person name="Takami H."/>
        </authorList>
    </citation>
    <scope>NUCLEOTIDE SEQUENCE</scope>
    <source>
        <strain evidence="8">Expedition CK06-06</strain>
    </source>
</reference>
<evidence type="ECO:0000256" key="1">
    <source>
        <dbReference type="ARBA" id="ARBA00000085"/>
    </source>
</evidence>
<dbReference type="Gene3D" id="3.30.565.10">
    <property type="entry name" value="Histidine kinase-like ATPase, C-terminal domain"/>
    <property type="match status" value="1"/>
</dbReference>
<evidence type="ECO:0000259" key="7">
    <source>
        <dbReference type="PROSITE" id="PS50109"/>
    </source>
</evidence>
<dbReference type="SUPFAM" id="SSF55874">
    <property type="entry name" value="ATPase domain of HSP90 chaperone/DNA topoisomerase II/histidine kinase"/>
    <property type="match status" value="1"/>
</dbReference>
<keyword evidence="4" id="KW-0808">Transferase</keyword>
<dbReference type="InterPro" id="IPR003594">
    <property type="entry name" value="HATPase_dom"/>
</dbReference>
<dbReference type="PANTHER" id="PTHR43711">
    <property type="entry name" value="TWO-COMPONENT HISTIDINE KINASE"/>
    <property type="match status" value="1"/>
</dbReference>
<sequence length="225" mass="25339">NYLQVMLAGYYGDLNPKLEPRIQRCIIRVTDLRNQIGDVVDLARMRPEQIQADFTWFDLSEIGTQAIEDVRLASAEKNIKVLVEAPPVFEPLVGAPRRMRQVFSNLLNNAIRYSPSGSTIIFKAWFEPESVFLSVEDQGPGIPEEDLPHIFKDFFRASNVEGAPGMGLGLSIAQKIMEAHEGQILVENVVDDSTEGKVKGTRFIVIIPRNLKTPEMRQTTWLEQG</sequence>
<keyword evidence="6" id="KW-0902">Two-component regulatory system</keyword>
<gene>
    <name evidence="8" type="ORF">S01H1_79557</name>
</gene>
<dbReference type="InterPro" id="IPR005467">
    <property type="entry name" value="His_kinase_dom"/>
</dbReference>
<feature type="domain" description="Histidine kinase" evidence="7">
    <location>
        <begin position="32"/>
        <end position="211"/>
    </location>
</feature>
<keyword evidence="3" id="KW-0597">Phosphoprotein</keyword>
<feature type="non-terminal residue" evidence="8">
    <location>
        <position position="1"/>
    </location>
</feature>
<dbReference type="InterPro" id="IPR050736">
    <property type="entry name" value="Sensor_HK_Regulatory"/>
</dbReference>
<dbReference type="EC" id="2.7.13.3" evidence="2"/>
<dbReference type="Pfam" id="PF02518">
    <property type="entry name" value="HATPase_c"/>
    <property type="match status" value="1"/>
</dbReference>
<evidence type="ECO:0000256" key="4">
    <source>
        <dbReference type="ARBA" id="ARBA00022679"/>
    </source>
</evidence>
<evidence type="ECO:0000256" key="3">
    <source>
        <dbReference type="ARBA" id="ARBA00022553"/>
    </source>
</evidence>
<comment type="caution">
    <text evidence="8">The sequence shown here is derived from an EMBL/GenBank/DDBJ whole genome shotgun (WGS) entry which is preliminary data.</text>
</comment>
<accession>X0Z2U8</accession>
<feature type="non-terminal residue" evidence="8">
    <location>
        <position position="225"/>
    </location>
</feature>
<dbReference type="SMART" id="SM00387">
    <property type="entry name" value="HATPase_c"/>
    <property type="match status" value="1"/>
</dbReference>
<comment type="catalytic activity">
    <reaction evidence="1">
        <text>ATP + protein L-histidine = ADP + protein N-phospho-L-histidine.</text>
        <dbReference type="EC" id="2.7.13.3"/>
    </reaction>
</comment>
<dbReference type="GO" id="GO:0000160">
    <property type="term" value="P:phosphorelay signal transduction system"/>
    <property type="evidence" value="ECO:0007669"/>
    <property type="project" value="UniProtKB-KW"/>
</dbReference>
<dbReference type="EMBL" id="BARS01053645">
    <property type="protein sequence ID" value="GAG52827.1"/>
    <property type="molecule type" value="Genomic_DNA"/>
</dbReference>
<dbReference type="AlphaFoldDB" id="X0Z2U8"/>